<dbReference type="EMBL" id="JAZDQT010000002">
    <property type="protein sequence ID" value="MEE1945900.1"/>
    <property type="molecule type" value="Genomic_DNA"/>
</dbReference>
<name>A0ABU7I8V0_9SPHI</name>
<feature type="transmembrane region" description="Helical" evidence="1">
    <location>
        <begin position="55"/>
        <end position="74"/>
    </location>
</feature>
<evidence type="ECO:0000313" key="2">
    <source>
        <dbReference type="EMBL" id="MEE1945900.1"/>
    </source>
</evidence>
<evidence type="ECO:0000313" key="3">
    <source>
        <dbReference type="Proteomes" id="UP001336835"/>
    </source>
</evidence>
<organism evidence="2 3">
    <name type="scientific">Pedobacter albus</name>
    <dbReference type="NCBI Taxonomy" id="3113905"/>
    <lineage>
        <taxon>Bacteria</taxon>
        <taxon>Pseudomonadati</taxon>
        <taxon>Bacteroidota</taxon>
        <taxon>Sphingobacteriia</taxon>
        <taxon>Sphingobacteriales</taxon>
        <taxon>Sphingobacteriaceae</taxon>
        <taxon>Pedobacter</taxon>
    </lineage>
</organism>
<accession>A0ABU7I8V0</accession>
<reference evidence="2 3" key="1">
    <citation type="submission" date="2024-01" db="EMBL/GenBank/DDBJ databases">
        <title>Pedobacter sp. nov., isolated from fresh soil.</title>
        <authorList>
            <person name="Le N.T.T."/>
        </authorList>
    </citation>
    <scope>NUCLEOTIDE SEQUENCE [LARGE SCALE GENOMIC DNA]</scope>
    <source>
        <strain evidence="2 3">KR3-3</strain>
    </source>
</reference>
<keyword evidence="1" id="KW-1133">Transmembrane helix</keyword>
<feature type="transmembrane region" description="Helical" evidence="1">
    <location>
        <begin position="143"/>
        <end position="162"/>
    </location>
</feature>
<sequence>MYILRCAVWIVLLAIAYQDFKFRAVYWWLFVLLMAGLSALMVLESSAGSIGTNLLYNGSFLGVQLLFLTLYFSFKQKKLVNIFADYFGLGDLLFLLSITVYLSFLNYLFFYLFSLLAVILVSIGSRVLSKNSNPKIPLAGEQAILLLVFMVVDLLSSSIDLTNDWWLTAYLM</sequence>
<keyword evidence="3" id="KW-1185">Reference proteome</keyword>
<protein>
    <recommendedName>
        <fullName evidence="4">Prepilin type IV endopeptidase peptidase domain-containing protein</fullName>
    </recommendedName>
</protein>
<comment type="caution">
    <text evidence="2">The sequence shown here is derived from an EMBL/GenBank/DDBJ whole genome shotgun (WGS) entry which is preliminary data.</text>
</comment>
<gene>
    <name evidence="2" type="ORF">VRU48_12335</name>
</gene>
<dbReference type="Proteomes" id="UP001336835">
    <property type="component" value="Unassembled WGS sequence"/>
</dbReference>
<keyword evidence="1" id="KW-0472">Membrane</keyword>
<evidence type="ECO:0000256" key="1">
    <source>
        <dbReference type="SAM" id="Phobius"/>
    </source>
</evidence>
<proteinExistence type="predicted"/>
<dbReference type="RefSeq" id="WP_330108219.1">
    <property type="nucleotide sequence ID" value="NZ_JAZDQT010000002.1"/>
</dbReference>
<evidence type="ECO:0008006" key="4">
    <source>
        <dbReference type="Google" id="ProtNLM"/>
    </source>
</evidence>
<feature type="transmembrane region" description="Helical" evidence="1">
    <location>
        <begin position="26"/>
        <end position="43"/>
    </location>
</feature>
<feature type="transmembrane region" description="Helical" evidence="1">
    <location>
        <begin position="94"/>
        <end position="123"/>
    </location>
</feature>
<keyword evidence="1" id="KW-0812">Transmembrane</keyword>